<reference evidence="3" key="1">
    <citation type="journal article" date="2014" name="Int. J. Syst. Evol. Microbiol.">
        <title>Complete genome sequence of Corynebacterium casei LMG S-19264T (=DSM 44701T), isolated from a smear-ripened cheese.</title>
        <authorList>
            <consortium name="US DOE Joint Genome Institute (JGI-PGF)"/>
            <person name="Walter F."/>
            <person name="Albersmeier A."/>
            <person name="Kalinowski J."/>
            <person name="Ruckert C."/>
        </authorList>
    </citation>
    <scope>NUCLEOTIDE SEQUENCE</scope>
    <source>
        <strain evidence="3">JCM 4646</strain>
    </source>
</reference>
<dbReference type="InterPro" id="IPR035994">
    <property type="entry name" value="Nucleoside_phosphorylase_sf"/>
</dbReference>
<gene>
    <name evidence="3" type="ORF">GCM10018781_51350</name>
</gene>
<dbReference type="EMBL" id="BNBO01000033">
    <property type="protein sequence ID" value="GHH77577.1"/>
    <property type="molecule type" value="Genomic_DNA"/>
</dbReference>
<organism evidence="3 4">
    <name type="scientific">Kitasatospora indigofera</name>
    <dbReference type="NCBI Taxonomy" id="67307"/>
    <lineage>
        <taxon>Bacteria</taxon>
        <taxon>Bacillati</taxon>
        <taxon>Actinomycetota</taxon>
        <taxon>Actinomycetes</taxon>
        <taxon>Kitasatosporales</taxon>
        <taxon>Streptomycetaceae</taxon>
        <taxon>Kitasatospora</taxon>
    </lineage>
</organism>
<evidence type="ECO:0000256" key="1">
    <source>
        <dbReference type="SAM" id="MobiDB-lite"/>
    </source>
</evidence>
<dbReference type="Gene3D" id="3.40.50.1580">
    <property type="entry name" value="Nucleoside phosphorylase domain"/>
    <property type="match status" value="1"/>
</dbReference>
<dbReference type="SUPFAM" id="SSF53167">
    <property type="entry name" value="Purine and uridine phosphorylases"/>
    <property type="match status" value="1"/>
</dbReference>
<feature type="domain" description="Nucleoside phosphorylase" evidence="2">
    <location>
        <begin position="28"/>
        <end position="150"/>
    </location>
</feature>
<feature type="compositionally biased region" description="Polar residues" evidence="1">
    <location>
        <begin position="242"/>
        <end position="252"/>
    </location>
</feature>
<dbReference type="InterPro" id="IPR000845">
    <property type="entry name" value="Nucleoside_phosphorylase_d"/>
</dbReference>
<dbReference type="Proteomes" id="UP000617734">
    <property type="component" value="Unassembled WGS sequence"/>
</dbReference>
<reference evidence="3" key="2">
    <citation type="submission" date="2020-09" db="EMBL/GenBank/DDBJ databases">
        <authorList>
            <person name="Sun Q."/>
            <person name="Ohkuma M."/>
        </authorList>
    </citation>
    <scope>NUCLEOTIDE SEQUENCE</scope>
    <source>
        <strain evidence="3">JCM 4646</strain>
    </source>
</reference>
<keyword evidence="4" id="KW-1185">Reference proteome</keyword>
<keyword evidence="3" id="KW-0449">Lipoprotein</keyword>
<name>A0A919KYR9_9ACTN</name>
<evidence type="ECO:0000313" key="4">
    <source>
        <dbReference type="Proteomes" id="UP000617734"/>
    </source>
</evidence>
<dbReference type="AlphaFoldDB" id="A0A919KYR9"/>
<comment type="caution">
    <text evidence="3">The sequence shown here is derived from an EMBL/GenBank/DDBJ whole genome shotgun (WGS) entry which is preliminary data.</text>
</comment>
<evidence type="ECO:0000259" key="2">
    <source>
        <dbReference type="Pfam" id="PF01048"/>
    </source>
</evidence>
<sequence>MSTAPLLVLCALGPEVWALRGGDWSGAAGGPPVLVRTGMGRRRAGLAVRRLLTAAPGGYSALVVAGFGAAVAPGISPGDVIVADGVRDAEGNHFAIGSGPTLAKALRADGLTTHIGVHHTADHVVRGLERRALHAQGALAVDMEAAAVLARLRELHPAAQPAGGPAAVPLPAAVLRVVVDTPERELVRPGTLPAGLRAWRTLRATVPALVAWHAQACATAGAAPAGVSRAGGPTGQHPPVHPTSSTLPQEAS</sequence>
<evidence type="ECO:0000313" key="3">
    <source>
        <dbReference type="EMBL" id="GHH77577.1"/>
    </source>
</evidence>
<proteinExistence type="predicted"/>
<dbReference type="GO" id="GO:0003824">
    <property type="term" value="F:catalytic activity"/>
    <property type="evidence" value="ECO:0007669"/>
    <property type="project" value="InterPro"/>
</dbReference>
<protein>
    <submittedName>
        <fullName evidence="3">Lipoprotein</fullName>
    </submittedName>
</protein>
<dbReference type="RefSeq" id="WP_190213262.1">
    <property type="nucleotide sequence ID" value="NZ_BNBO01000033.1"/>
</dbReference>
<accession>A0A919KYR9</accession>
<dbReference type="Pfam" id="PF01048">
    <property type="entry name" value="PNP_UDP_1"/>
    <property type="match status" value="1"/>
</dbReference>
<dbReference type="GeneID" id="95355502"/>
<feature type="region of interest" description="Disordered" evidence="1">
    <location>
        <begin position="224"/>
        <end position="252"/>
    </location>
</feature>
<dbReference type="GO" id="GO:0009116">
    <property type="term" value="P:nucleoside metabolic process"/>
    <property type="evidence" value="ECO:0007669"/>
    <property type="project" value="InterPro"/>
</dbReference>